<dbReference type="Proteomes" id="UP001242368">
    <property type="component" value="Unassembled WGS sequence"/>
</dbReference>
<evidence type="ECO:0000256" key="1">
    <source>
        <dbReference type="SAM" id="SignalP"/>
    </source>
</evidence>
<dbReference type="EMBL" id="JAUFQU010000001">
    <property type="protein sequence ID" value="MDN3705989.1"/>
    <property type="molecule type" value="Genomic_DNA"/>
</dbReference>
<organism evidence="2 3">
    <name type="scientific">Paenimyroides ceti</name>
    <dbReference type="NCBI Taxonomy" id="395087"/>
    <lineage>
        <taxon>Bacteria</taxon>
        <taxon>Pseudomonadati</taxon>
        <taxon>Bacteroidota</taxon>
        <taxon>Flavobacteriia</taxon>
        <taxon>Flavobacteriales</taxon>
        <taxon>Flavobacteriaceae</taxon>
        <taxon>Paenimyroides</taxon>
    </lineage>
</organism>
<name>A0ABT8CP69_9FLAO</name>
<keyword evidence="3" id="KW-1185">Reference proteome</keyword>
<sequence length="188" mass="22190">MKHLLSCLLIMFGLIQQIVSAQNRPPLAEVFDVNEMTFNGKVKRFFSFSEFEKYFGTSDSIHLLVDVQPCSYIFENDDATKDLKDKYLYKDGSRFENSGDKVAVDVFRFTGRNYIRYKNVKLNRFTKLRKLKKLFPNAVDQIEDIEVQGEGRLQIIQLREDADNFSDGHINVFLKNGRLYYMHWWFPC</sequence>
<feature type="signal peptide" evidence="1">
    <location>
        <begin position="1"/>
        <end position="21"/>
    </location>
</feature>
<evidence type="ECO:0000313" key="3">
    <source>
        <dbReference type="Proteomes" id="UP001242368"/>
    </source>
</evidence>
<feature type="chain" id="PRO_5045251347" evidence="1">
    <location>
        <begin position="22"/>
        <end position="188"/>
    </location>
</feature>
<protein>
    <submittedName>
        <fullName evidence="2">Uncharacterized protein</fullName>
    </submittedName>
</protein>
<proteinExistence type="predicted"/>
<keyword evidence="1" id="KW-0732">Signal</keyword>
<accession>A0ABT8CP69</accession>
<reference evidence="3" key="1">
    <citation type="journal article" date="2019" name="Int. J. Syst. Evol. Microbiol.">
        <title>The Global Catalogue of Microorganisms (GCM) 10K type strain sequencing project: providing services to taxonomists for standard genome sequencing and annotation.</title>
        <authorList>
            <consortium name="The Broad Institute Genomics Platform"/>
            <consortium name="The Broad Institute Genome Sequencing Center for Infectious Disease"/>
            <person name="Wu L."/>
            <person name="Ma J."/>
        </authorList>
    </citation>
    <scope>NUCLEOTIDE SEQUENCE [LARGE SCALE GENOMIC DNA]</scope>
    <source>
        <strain evidence="3">CECT 7184</strain>
    </source>
</reference>
<comment type="caution">
    <text evidence="2">The sequence shown here is derived from an EMBL/GenBank/DDBJ whole genome shotgun (WGS) entry which is preliminary data.</text>
</comment>
<evidence type="ECO:0000313" key="2">
    <source>
        <dbReference type="EMBL" id="MDN3705989.1"/>
    </source>
</evidence>
<dbReference type="RefSeq" id="WP_290362129.1">
    <property type="nucleotide sequence ID" value="NZ_JAUFQU010000001.1"/>
</dbReference>
<gene>
    <name evidence="2" type="ORF">QW060_02460</name>
</gene>